<dbReference type="OrthoDB" id="770099at2"/>
<organism evidence="2 3">
    <name type="scientific">Pedobacter paludis</name>
    <dbReference type="NCBI Taxonomy" id="2203212"/>
    <lineage>
        <taxon>Bacteria</taxon>
        <taxon>Pseudomonadati</taxon>
        <taxon>Bacteroidota</taxon>
        <taxon>Sphingobacteriia</taxon>
        <taxon>Sphingobacteriales</taxon>
        <taxon>Sphingobacteriaceae</taxon>
        <taxon>Pedobacter</taxon>
    </lineage>
</organism>
<protein>
    <submittedName>
        <fullName evidence="2">Uncharacterized protein</fullName>
    </submittedName>
</protein>
<dbReference type="Proteomes" id="UP000245391">
    <property type="component" value="Unassembled WGS sequence"/>
</dbReference>
<feature type="transmembrane region" description="Helical" evidence="1">
    <location>
        <begin position="34"/>
        <end position="57"/>
    </location>
</feature>
<keyword evidence="3" id="KW-1185">Reference proteome</keyword>
<name>A0A317EX40_9SPHI</name>
<evidence type="ECO:0000313" key="3">
    <source>
        <dbReference type="Proteomes" id="UP000245391"/>
    </source>
</evidence>
<dbReference type="RefSeq" id="WP_109931475.1">
    <property type="nucleotide sequence ID" value="NZ_QGNY01000007.1"/>
</dbReference>
<dbReference type="AlphaFoldDB" id="A0A317EX40"/>
<feature type="transmembrane region" description="Helical" evidence="1">
    <location>
        <begin position="66"/>
        <end position="88"/>
    </location>
</feature>
<reference evidence="3" key="1">
    <citation type="submission" date="2018-05" db="EMBL/GenBank/DDBJ databases">
        <title>Pedobacter paludis sp. nov., isolated from wetland soil.</title>
        <authorList>
            <person name="Zhang Y."/>
        </authorList>
    </citation>
    <scope>NUCLEOTIDE SEQUENCE [LARGE SCALE GENOMIC DNA]</scope>
    <source>
        <strain evidence="3">R-8</strain>
    </source>
</reference>
<proteinExistence type="predicted"/>
<gene>
    <name evidence="2" type="ORF">DF947_17910</name>
</gene>
<keyword evidence="1" id="KW-0472">Membrane</keyword>
<keyword evidence="1" id="KW-1133">Transmembrane helix</keyword>
<evidence type="ECO:0000256" key="1">
    <source>
        <dbReference type="SAM" id="Phobius"/>
    </source>
</evidence>
<sequence>MFKIIGINLLVFAVYALLIVRTSAVADRGFSIAVGMGVCIFFHVMLNLVTAIVFLVLGKKAFVKSFFISAGVLAPVGFVTWLILLSIYG</sequence>
<accession>A0A317EX40</accession>
<evidence type="ECO:0000313" key="2">
    <source>
        <dbReference type="EMBL" id="PWS30309.1"/>
    </source>
</evidence>
<comment type="caution">
    <text evidence="2">The sequence shown here is derived from an EMBL/GenBank/DDBJ whole genome shotgun (WGS) entry which is preliminary data.</text>
</comment>
<dbReference type="EMBL" id="QGNY01000007">
    <property type="protein sequence ID" value="PWS30309.1"/>
    <property type="molecule type" value="Genomic_DNA"/>
</dbReference>
<keyword evidence="1" id="KW-0812">Transmembrane</keyword>